<evidence type="ECO:0000313" key="7">
    <source>
        <dbReference type="Proteomes" id="UP000826722"/>
    </source>
</evidence>
<protein>
    <submittedName>
        <fullName evidence="6">TetR family transcriptional regulator</fullName>
    </submittedName>
</protein>
<feature type="domain" description="HTH tetR-type" evidence="5">
    <location>
        <begin position="1"/>
        <end position="61"/>
    </location>
</feature>
<dbReference type="PANTHER" id="PTHR47506">
    <property type="entry name" value="TRANSCRIPTIONAL REGULATORY PROTEIN"/>
    <property type="match status" value="1"/>
</dbReference>
<dbReference type="Proteomes" id="UP000826722">
    <property type="component" value="Chromosome"/>
</dbReference>
<accession>A0A8D5JQE9</accession>
<dbReference type="SUPFAM" id="SSF48498">
    <property type="entry name" value="Tetracyclin repressor-like, C-terminal domain"/>
    <property type="match status" value="1"/>
</dbReference>
<feature type="DNA-binding region" description="H-T-H motif" evidence="4">
    <location>
        <begin position="24"/>
        <end position="43"/>
    </location>
</feature>
<dbReference type="Gene3D" id="1.10.357.10">
    <property type="entry name" value="Tetracycline Repressor, domain 2"/>
    <property type="match status" value="1"/>
</dbReference>
<organism evidence="6 7">
    <name type="scientific">Methyloradius palustris</name>
    <dbReference type="NCBI Taxonomy" id="2778876"/>
    <lineage>
        <taxon>Bacteria</taxon>
        <taxon>Pseudomonadati</taxon>
        <taxon>Pseudomonadota</taxon>
        <taxon>Betaproteobacteria</taxon>
        <taxon>Nitrosomonadales</taxon>
        <taxon>Methylophilaceae</taxon>
        <taxon>Methyloradius</taxon>
    </lineage>
</organism>
<evidence type="ECO:0000256" key="3">
    <source>
        <dbReference type="ARBA" id="ARBA00023163"/>
    </source>
</evidence>
<keyword evidence="3" id="KW-0804">Transcription</keyword>
<gene>
    <name evidence="6" type="ORF">ZMTM_06900</name>
</gene>
<evidence type="ECO:0000256" key="2">
    <source>
        <dbReference type="ARBA" id="ARBA00023125"/>
    </source>
</evidence>
<dbReference type="EMBL" id="AP024110">
    <property type="protein sequence ID" value="BCM24431.1"/>
    <property type="molecule type" value="Genomic_DNA"/>
</dbReference>
<dbReference type="AlphaFoldDB" id="A0A8D5JQE9"/>
<proteinExistence type="predicted"/>
<dbReference type="SUPFAM" id="SSF46689">
    <property type="entry name" value="Homeodomain-like"/>
    <property type="match status" value="1"/>
</dbReference>
<dbReference type="InterPro" id="IPR009057">
    <property type="entry name" value="Homeodomain-like_sf"/>
</dbReference>
<dbReference type="InterPro" id="IPR036271">
    <property type="entry name" value="Tet_transcr_reg_TetR-rel_C_sf"/>
</dbReference>
<name>A0A8D5JQE9_9PROT</name>
<dbReference type="PROSITE" id="PS50977">
    <property type="entry name" value="HTH_TETR_2"/>
    <property type="match status" value="1"/>
</dbReference>
<dbReference type="Pfam" id="PF00440">
    <property type="entry name" value="TetR_N"/>
    <property type="match status" value="1"/>
</dbReference>
<evidence type="ECO:0000259" key="5">
    <source>
        <dbReference type="PROSITE" id="PS50977"/>
    </source>
</evidence>
<dbReference type="PANTHER" id="PTHR47506:SF3">
    <property type="entry name" value="HTH-TYPE TRANSCRIPTIONAL REGULATOR LMRA"/>
    <property type="match status" value="1"/>
</dbReference>
<reference evidence="6" key="1">
    <citation type="journal article" date="2021" name="Arch. Microbiol.">
        <title>Methyloradius palustris gen. nov., sp. nov., a methanol-oxidizing bacterium isolated from snow.</title>
        <authorList>
            <person name="Miyadera T."/>
            <person name="Kojima H."/>
            <person name="Fukui M."/>
        </authorList>
    </citation>
    <scope>NUCLEOTIDE SEQUENCE</scope>
    <source>
        <strain evidence="6">Zm11</strain>
    </source>
</reference>
<dbReference type="KEGG" id="mpau:ZMTM_06900"/>
<evidence type="ECO:0000313" key="6">
    <source>
        <dbReference type="EMBL" id="BCM24431.1"/>
    </source>
</evidence>
<keyword evidence="2 4" id="KW-0238">DNA-binding</keyword>
<evidence type="ECO:0000256" key="1">
    <source>
        <dbReference type="ARBA" id="ARBA00023015"/>
    </source>
</evidence>
<keyword evidence="1" id="KW-0805">Transcription regulation</keyword>
<keyword evidence="7" id="KW-1185">Reference proteome</keyword>
<dbReference type="GO" id="GO:0003677">
    <property type="term" value="F:DNA binding"/>
    <property type="evidence" value="ECO:0007669"/>
    <property type="project" value="UniProtKB-UniRule"/>
</dbReference>
<dbReference type="RefSeq" id="WP_221764964.1">
    <property type="nucleotide sequence ID" value="NZ_AP024110.1"/>
</dbReference>
<dbReference type="InterPro" id="IPR001647">
    <property type="entry name" value="HTH_TetR"/>
</dbReference>
<evidence type="ECO:0000256" key="4">
    <source>
        <dbReference type="PROSITE-ProRule" id="PRU00335"/>
    </source>
</evidence>
<sequence>MNMREKILFTATNLFESRGINASGVDTIIAESGIAKATLYKYFPSKNLLITAYLRGKSDRFYEWLNSNLSFKRANSTDVLIELCELVEQWILTPEFHGLPFHIASVEFPDPQHPINQYSAELSLELQNYLSQMAKEAGIKEPETLGQQLTIIFEGAALVERLSPGIGAAKRAKSAAVMLINASAKKKK</sequence>
<dbReference type="PRINTS" id="PR00455">
    <property type="entry name" value="HTHTETR"/>
</dbReference>